<evidence type="ECO:0000313" key="8">
    <source>
        <dbReference type="EMBL" id="KHJ35383.1"/>
    </source>
</evidence>
<dbReference type="GO" id="GO:0007023">
    <property type="term" value="P:post-chaperonin tubulin folding pathway"/>
    <property type="evidence" value="ECO:0007669"/>
    <property type="project" value="InterPro"/>
</dbReference>
<keyword evidence="4" id="KW-0007">Acetylation</keyword>
<dbReference type="InterPro" id="IPR016098">
    <property type="entry name" value="CAP/MinC_C"/>
</dbReference>
<feature type="compositionally biased region" description="Polar residues" evidence="6">
    <location>
        <begin position="140"/>
        <end position="159"/>
    </location>
</feature>
<organism evidence="8 9">
    <name type="scientific">Uncinula necator</name>
    <name type="common">Grape powdery mildew</name>
    <dbReference type="NCBI Taxonomy" id="52586"/>
    <lineage>
        <taxon>Eukaryota</taxon>
        <taxon>Fungi</taxon>
        <taxon>Dikarya</taxon>
        <taxon>Ascomycota</taxon>
        <taxon>Pezizomycotina</taxon>
        <taxon>Leotiomycetes</taxon>
        <taxon>Erysiphales</taxon>
        <taxon>Erysiphaceae</taxon>
        <taxon>Erysiphe</taxon>
    </lineage>
</organism>
<dbReference type="PANTHER" id="PTHR15139">
    <property type="entry name" value="TUBULIN FOLDING COFACTOR C"/>
    <property type="match status" value="1"/>
</dbReference>
<dbReference type="InterPro" id="IPR031925">
    <property type="entry name" value="TBCC_N"/>
</dbReference>
<evidence type="ECO:0000256" key="2">
    <source>
        <dbReference type="ARBA" id="ARBA00008848"/>
    </source>
</evidence>
<dbReference type="InterPro" id="IPR038397">
    <property type="entry name" value="TBCC_N_sf"/>
</dbReference>
<dbReference type="HOGENOM" id="CLU_032612_1_0_1"/>
<protein>
    <submittedName>
        <fullName evidence="8">Putative tubulin binding cofactor c</fullName>
    </submittedName>
</protein>
<dbReference type="EMBL" id="JNVN01000419">
    <property type="protein sequence ID" value="KHJ35383.1"/>
    <property type="molecule type" value="Genomic_DNA"/>
</dbReference>
<dbReference type="GO" id="GO:0015631">
    <property type="term" value="F:tubulin binding"/>
    <property type="evidence" value="ECO:0007669"/>
    <property type="project" value="InterPro"/>
</dbReference>
<comment type="caution">
    <text evidence="8">The sequence shown here is derived from an EMBL/GenBank/DDBJ whole genome shotgun (WGS) entry which is preliminary data.</text>
</comment>
<proteinExistence type="inferred from homology"/>
<feature type="domain" description="C-CAP/cofactor C-like" evidence="7">
    <location>
        <begin position="213"/>
        <end position="338"/>
    </location>
</feature>
<evidence type="ECO:0000259" key="7">
    <source>
        <dbReference type="PROSITE" id="PS51329"/>
    </source>
</evidence>
<name>A0A0B1PAW1_UNCNE</name>
<comment type="subcellular location">
    <subcellularLocation>
        <location evidence="1">Cytoplasm</location>
    </subcellularLocation>
</comment>
<dbReference type="Pfam" id="PF16752">
    <property type="entry name" value="TBCC_N"/>
    <property type="match status" value="1"/>
</dbReference>
<keyword evidence="9" id="KW-1185">Reference proteome</keyword>
<evidence type="ECO:0000256" key="1">
    <source>
        <dbReference type="ARBA" id="ARBA00004496"/>
    </source>
</evidence>
<dbReference type="InterPro" id="IPR027684">
    <property type="entry name" value="TBCC"/>
</dbReference>
<dbReference type="Gene3D" id="2.160.20.70">
    <property type="match status" value="1"/>
</dbReference>
<dbReference type="OrthoDB" id="194775at2759"/>
<dbReference type="InterPro" id="IPR012945">
    <property type="entry name" value="Tubulin-bd_cofactor_C_dom"/>
</dbReference>
<dbReference type="PANTHER" id="PTHR15139:SF0">
    <property type="entry name" value="TUBULIN-SPECIFIC CHAPERONE C"/>
    <property type="match status" value="1"/>
</dbReference>
<dbReference type="Proteomes" id="UP000030854">
    <property type="component" value="Unassembled WGS sequence"/>
</dbReference>
<comment type="subunit">
    <text evidence="5">Supercomplex made of cofactors A to E. Cofactors A and D function by capturing and stabilizing tubulin in a quasi-native conformation. Cofactor E binds to the cofactor D-tubulin complex; interaction with cofactor C then causes the release of tubulin polypeptides that are committed to the native state.</text>
</comment>
<evidence type="ECO:0000256" key="6">
    <source>
        <dbReference type="SAM" id="MobiDB-lite"/>
    </source>
</evidence>
<sequence>MADERFQGAAVNPPTKRRTSIYNKEYFHQYFHQQSSQLLEQIERLHEFSLVGGERQDAIEHVLGGITDLSNYVADASDQISSYDKRVYSDGIRILEEKLRVTQSSIAPNSKFKFVSRLKDDFAPASNVLEDLSLRLTHGTPQGLETASPGEVSNVTGFTRSPDEKDSCGELPLFPRNYNQEISKADGVRKPSFSQATKIDLSDHKDMHIILPPPASRATSMGTVTKLSGSIVDMSIPTTTKTPFASLVIKDIRNCLIVGGQVAGSAHITSVMESIIAVSAGQIRIHDCEDMKFYLYSTSPPIIENCTNIQFAPLPKCYLGPDQDLDANKWDQVQDFNWQKTEHSPNWRILPEEDRLAENIWTDVVPGQLGVGLVETKSKIGLK</sequence>
<evidence type="ECO:0000256" key="3">
    <source>
        <dbReference type="ARBA" id="ARBA00022490"/>
    </source>
</evidence>
<reference evidence="8 9" key="1">
    <citation type="journal article" date="2014" name="BMC Genomics">
        <title>Adaptive genomic structural variation in the grape powdery mildew pathogen, Erysiphe necator.</title>
        <authorList>
            <person name="Jones L."/>
            <person name="Riaz S."/>
            <person name="Morales-Cruz A."/>
            <person name="Amrine K.C."/>
            <person name="McGuire B."/>
            <person name="Gubler W.D."/>
            <person name="Walker M.A."/>
            <person name="Cantu D."/>
        </authorList>
    </citation>
    <scope>NUCLEOTIDE SEQUENCE [LARGE SCALE GENOMIC DNA]</scope>
    <source>
        <strain evidence="9">c</strain>
    </source>
</reference>
<feature type="region of interest" description="Disordered" evidence="6">
    <location>
        <begin position="140"/>
        <end position="167"/>
    </location>
</feature>
<dbReference type="STRING" id="52586.A0A0B1PAW1"/>
<dbReference type="OMA" id="YFQHEIT"/>
<dbReference type="Gene3D" id="1.20.58.1250">
    <property type="entry name" value="Tubulin Binding Cofactor C, N-terminal domain"/>
    <property type="match status" value="1"/>
</dbReference>
<gene>
    <name evidence="8" type="ORF">EV44_g6048</name>
</gene>
<dbReference type="PROSITE" id="PS51329">
    <property type="entry name" value="C_CAP_COFACTOR_C"/>
    <property type="match status" value="1"/>
</dbReference>
<evidence type="ECO:0000256" key="4">
    <source>
        <dbReference type="ARBA" id="ARBA00022990"/>
    </source>
</evidence>
<dbReference type="GO" id="GO:0007021">
    <property type="term" value="P:tubulin complex assembly"/>
    <property type="evidence" value="ECO:0007669"/>
    <property type="project" value="TreeGrafter"/>
</dbReference>
<evidence type="ECO:0000313" key="9">
    <source>
        <dbReference type="Proteomes" id="UP000030854"/>
    </source>
</evidence>
<dbReference type="GO" id="GO:0005737">
    <property type="term" value="C:cytoplasm"/>
    <property type="evidence" value="ECO:0007669"/>
    <property type="project" value="UniProtKB-SubCell"/>
</dbReference>
<evidence type="ECO:0000256" key="5">
    <source>
        <dbReference type="ARBA" id="ARBA00026055"/>
    </source>
</evidence>
<dbReference type="AlphaFoldDB" id="A0A0B1PAW1"/>
<comment type="similarity">
    <text evidence="2">Belongs to the TBCC family.</text>
</comment>
<dbReference type="Pfam" id="PF07986">
    <property type="entry name" value="TBCC"/>
    <property type="match status" value="1"/>
</dbReference>
<keyword evidence="3" id="KW-0963">Cytoplasm</keyword>
<dbReference type="InterPro" id="IPR017901">
    <property type="entry name" value="C-CAP_CF_C-like"/>
</dbReference>
<accession>A0A0B1PAW1</accession>